<organism evidence="1 2">
    <name type="scientific">Zosterops borbonicus</name>
    <dbReference type="NCBI Taxonomy" id="364589"/>
    <lineage>
        <taxon>Eukaryota</taxon>
        <taxon>Metazoa</taxon>
        <taxon>Chordata</taxon>
        <taxon>Craniata</taxon>
        <taxon>Vertebrata</taxon>
        <taxon>Euteleostomi</taxon>
        <taxon>Archelosauria</taxon>
        <taxon>Archosauria</taxon>
        <taxon>Dinosauria</taxon>
        <taxon>Saurischia</taxon>
        <taxon>Theropoda</taxon>
        <taxon>Coelurosauria</taxon>
        <taxon>Aves</taxon>
        <taxon>Neognathae</taxon>
        <taxon>Neoaves</taxon>
        <taxon>Telluraves</taxon>
        <taxon>Australaves</taxon>
        <taxon>Passeriformes</taxon>
        <taxon>Sylvioidea</taxon>
        <taxon>Zosteropidae</taxon>
        <taxon>Zosterops</taxon>
    </lineage>
</organism>
<dbReference type="AlphaFoldDB" id="A0A8K1GU57"/>
<proteinExistence type="predicted"/>
<keyword evidence="2" id="KW-1185">Reference proteome</keyword>
<gene>
    <name evidence="1" type="ORF">HGM15179_001758</name>
</gene>
<accession>A0A8K1GU57</accession>
<dbReference type="EMBL" id="SWJQ01000027">
    <property type="protein sequence ID" value="TRZ25341.1"/>
    <property type="molecule type" value="Genomic_DNA"/>
</dbReference>
<comment type="caution">
    <text evidence="1">The sequence shown here is derived from an EMBL/GenBank/DDBJ whole genome shotgun (WGS) entry which is preliminary data.</text>
</comment>
<sequence>MELCGLCTRYHCEFWNCGGFPRTFAVSVAQGRFNILKCHKMALSDSEALVPPGPAMAAGQENGKKGEPQV</sequence>
<name>A0A8K1GU57_9PASS</name>
<evidence type="ECO:0000313" key="1">
    <source>
        <dbReference type="EMBL" id="TRZ25341.1"/>
    </source>
</evidence>
<dbReference type="Proteomes" id="UP000796761">
    <property type="component" value="Unassembled WGS sequence"/>
</dbReference>
<reference evidence="1" key="1">
    <citation type="submission" date="2019-04" db="EMBL/GenBank/DDBJ databases">
        <title>Genome assembly of Zosterops borbonicus 15179.</title>
        <authorList>
            <person name="Leroy T."/>
            <person name="Anselmetti Y."/>
            <person name="Tilak M.-K."/>
            <person name="Nabholz B."/>
        </authorList>
    </citation>
    <scope>NUCLEOTIDE SEQUENCE</scope>
    <source>
        <strain evidence="1">HGM_15179</strain>
        <tissue evidence="1">Muscle</tissue>
    </source>
</reference>
<protein>
    <submittedName>
        <fullName evidence="1">Uncharacterized protein</fullName>
    </submittedName>
</protein>
<evidence type="ECO:0000313" key="2">
    <source>
        <dbReference type="Proteomes" id="UP000796761"/>
    </source>
</evidence>